<sequence>MAGKKAALPGRLGSWREGLLNRIVSRIRASLDLQEILTATVEEIRKFMAGDRVKIYRFYADGSGEVIAESIRGKCLPSLLGLHFPASDIPPQVREMFVKARQRVIVDVASQRKMLYQLDCPKTGESLVTEDIRYLPVDPCHVEYLTAMGVSSSLTVPILYENNLWGLLACHQVKPRQFSESELKIVQLLVDQVSIAIAQYNLLLQAQQQARDEVIINQINRILHSPLPLKHKKQTVLEQIAKALQGSGARLYITAEPTGKPAQLYTWGDQPKLAEIEETPFWQQIISCNCEGKGVKSEDCKCSIWPVFASKNIVSHLYSISDLYQEPQLEYLLPAFASTSIRSLLLVPLQYHQQCIGCITIFRNGIETETLWAGRCNQESRNLPQWRSFETWQEIRNGQAKAWNANEIKLAQTLGIHVYMSILQRRVEDTLRHQASYDILTGLPNRLLFNDRLGLALANTHQKGEILAVLFLDLDGFKKINETLGHGVGDRLLQDVAQRLKKCLRESDTIARWGGDEFTLLLSPIVCAESAAQIAQGILSVFNLPFQIEGKGEFYIKASIGIALAPYDGEDAETLLKNADAAMHRVKQQGRNNYQLYTPSIGTQALEKMVLENNLYKALEREEFLLHYQPQIDLKTGKIVGMEALLRWQHPEQGLIPPNRFIPLAEETGLINPIGEWALRTACAQNKAWQLAGLPPLRMAVNLSARQFMQQNLSEKIAQVLEETGLEPRYLEIEITETTAIQDIDFTISVLQTLKNMGIYISMDDFGTGYSSLSSLKRFPLSTLKIDRSFIDDAPIIKAVIALGHGLNLKVIAEGVETPGQLEFLREVKCDDVQGYFLSKPLAAEAAANLCIKQAEGGKFKI</sequence>
<evidence type="ECO:0000259" key="3">
    <source>
        <dbReference type="PROSITE" id="PS50887"/>
    </source>
</evidence>
<dbReference type="Gene3D" id="3.30.450.40">
    <property type="match status" value="2"/>
</dbReference>
<dbReference type="InterPro" id="IPR000160">
    <property type="entry name" value="GGDEF_dom"/>
</dbReference>
<dbReference type="InterPro" id="IPR029016">
    <property type="entry name" value="GAF-like_dom_sf"/>
</dbReference>
<protein>
    <submittedName>
        <fullName evidence="4">Diguanylate cyclase/phosphodiesterase with GAF sensor</fullName>
    </submittedName>
</protein>
<dbReference type="SMART" id="SM00052">
    <property type="entry name" value="EAL"/>
    <property type="match status" value="1"/>
</dbReference>
<dbReference type="Gene3D" id="3.20.20.450">
    <property type="entry name" value="EAL domain"/>
    <property type="match status" value="1"/>
</dbReference>
<dbReference type="Pfam" id="PF01590">
    <property type="entry name" value="GAF"/>
    <property type="match status" value="1"/>
</dbReference>
<dbReference type="NCBIfam" id="TIGR00254">
    <property type="entry name" value="GGDEF"/>
    <property type="match status" value="1"/>
</dbReference>
<evidence type="ECO:0000259" key="1">
    <source>
        <dbReference type="PROSITE" id="PS50046"/>
    </source>
</evidence>
<dbReference type="InterPro" id="IPR013515">
    <property type="entry name" value="Phytochrome_cen-reg"/>
</dbReference>
<name>A0AAV3WNH1_9CYAN</name>
<feature type="domain" description="Phytochrome chromophore attachment site" evidence="1">
    <location>
        <begin position="32"/>
        <end position="192"/>
    </location>
</feature>
<dbReference type="Proteomes" id="UP001050975">
    <property type="component" value="Unassembled WGS sequence"/>
</dbReference>
<dbReference type="InterPro" id="IPR029787">
    <property type="entry name" value="Nucleotide_cyclase"/>
</dbReference>
<dbReference type="PANTHER" id="PTHR44757">
    <property type="entry name" value="DIGUANYLATE CYCLASE DGCP"/>
    <property type="match status" value="1"/>
</dbReference>
<dbReference type="GO" id="GO:0006355">
    <property type="term" value="P:regulation of DNA-templated transcription"/>
    <property type="evidence" value="ECO:0007669"/>
    <property type="project" value="InterPro"/>
</dbReference>
<dbReference type="Pfam" id="PF00563">
    <property type="entry name" value="EAL"/>
    <property type="match status" value="1"/>
</dbReference>
<dbReference type="SMART" id="SM00065">
    <property type="entry name" value="GAF"/>
    <property type="match status" value="2"/>
</dbReference>
<feature type="domain" description="GGDEF" evidence="3">
    <location>
        <begin position="465"/>
        <end position="599"/>
    </location>
</feature>
<dbReference type="RefSeq" id="WP_226592103.1">
    <property type="nucleotide sequence ID" value="NZ_BLAY01000217.1"/>
</dbReference>
<dbReference type="SUPFAM" id="SSF55073">
    <property type="entry name" value="Nucleotide cyclase"/>
    <property type="match status" value="1"/>
</dbReference>
<dbReference type="InterPro" id="IPR001633">
    <property type="entry name" value="EAL_dom"/>
</dbReference>
<dbReference type="GO" id="GO:0009584">
    <property type="term" value="P:detection of visible light"/>
    <property type="evidence" value="ECO:0007669"/>
    <property type="project" value="InterPro"/>
</dbReference>
<organism evidence="4 5">
    <name type="scientific">Microseira wollei NIES-4236</name>
    <dbReference type="NCBI Taxonomy" id="2530354"/>
    <lineage>
        <taxon>Bacteria</taxon>
        <taxon>Bacillati</taxon>
        <taxon>Cyanobacteriota</taxon>
        <taxon>Cyanophyceae</taxon>
        <taxon>Oscillatoriophycideae</taxon>
        <taxon>Aerosakkonematales</taxon>
        <taxon>Aerosakkonemataceae</taxon>
        <taxon>Microseira</taxon>
    </lineage>
</organism>
<dbReference type="InterPro" id="IPR035919">
    <property type="entry name" value="EAL_sf"/>
</dbReference>
<dbReference type="AlphaFoldDB" id="A0AAV3WNH1"/>
<dbReference type="PROSITE" id="PS50883">
    <property type="entry name" value="EAL"/>
    <property type="match status" value="1"/>
</dbReference>
<dbReference type="InterPro" id="IPR003018">
    <property type="entry name" value="GAF"/>
</dbReference>
<feature type="domain" description="EAL" evidence="2">
    <location>
        <begin position="608"/>
        <end position="855"/>
    </location>
</feature>
<dbReference type="Pfam" id="PF00360">
    <property type="entry name" value="PHY"/>
    <property type="match status" value="1"/>
</dbReference>
<dbReference type="SUPFAM" id="SSF55781">
    <property type="entry name" value="GAF domain-like"/>
    <property type="match status" value="2"/>
</dbReference>
<dbReference type="FunFam" id="3.20.20.450:FF:000001">
    <property type="entry name" value="Cyclic di-GMP phosphodiesterase yahA"/>
    <property type="match status" value="1"/>
</dbReference>
<reference evidence="4" key="1">
    <citation type="submission" date="2019-10" db="EMBL/GenBank/DDBJ databases">
        <title>Draft genome sequece of Microseira wollei NIES-4236.</title>
        <authorList>
            <person name="Yamaguchi H."/>
            <person name="Suzuki S."/>
            <person name="Kawachi M."/>
        </authorList>
    </citation>
    <scope>NUCLEOTIDE SEQUENCE</scope>
    <source>
        <strain evidence="4">NIES-4236</strain>
    </source>
</reference>
<evidence type="ECO:0000259" key="2">
    <source>
        <dbReference type="PROSITE" id="PS50883"/>
    </source>
</evidence>
<dbReference type="FunFam" id="3.30.70.270:FF:000001">
    <property type="entry name" value="Diguanylate cyclase domain protein"/>
    <property type="match status" value="1"/>
</dbReference>
<evidence type="ECO:0000313" key="4">
    <source>
        <dbReference type="EMBL" id="GET43359.1"/>
    </source>
</evidence>
<dbReference type="PROSITE" id="PS50046">
    <property type="entry name" value="PHYTOCHROME_2"/>
    <property type="match status" value="1"/>
</dbReference>
<keyword evidence="5" id="KW-1185">Reference proteome</keyword>
<accession>A0AAV3WNH1</accession>
<comment type="caution">
    <text evidence="4">The sequence shown here is derived from an EMBL/GenBank/DDBJ whole genome shotgun (WGS) entry which is preliminary data.</text>
</comment>
<gene>
    <name evidence="4" type="ORF">MiSe_81810</name>
</gene>
<dbReference type="InterPro" id="IPR052155">
    <property type="entry name" value="Biofilm_reg_signaling"/>
</dbReference>
<dbReference type="InterPro" id="IPR016132">
    <property type="entry name" value="Phyto_chromo_attachment"/>
</dbReference>
<dbReference type="Pfam" id="PF00990">
    <property type="entry name" value="GGDEF"/>
    <property type="match status" value="1"/>
</dbReference>
<proteinExistence type="predicted"/>
<dbReference type="CDD" id="cd01948">
    <property type="entry name" value="EAL"/>
    <property type="match status" value="1"/>
</dbReference>
<dbReference type="PROSITE" id="PS50887">
    <property type="entry name" value="GGDEF"/>
    <property type="match status" value="1"/>
</dbReference>
<dbReference type="PANTHER" id="PTHR44757:SF2">
    <property type="entry name" value="BIOFILM ARCHITECTURE MAINTENANCE PROTEIN MBAA"/>
    <property type="match status" value="1"/>
</dbReference>
<dbReference type="EMBL" id="BLAY01000217">
    <property type="protein sequence ID" value="GET43359.1"/>
    <property type="molecule type" value="Genomic_DNA"/>
</dbReference>
<evidence type="ECO:0000313" key="5">
    <source>
        <dbReference type="Proteomes" id="UP001050975"/>
    </source>
</evidence>
<dbReference type="Gene3D" id="3.30.70.270">
    <property type="match status" value="1"/>
</dbReference>
<dbReference type="CDD" id="cd01949">
    <property type="entry name" value="GGDEF"/>
    <property type="match status" value="1"/>
</dbReference>
<dbReference type="InterPro" id="IPR043128">
    <property type="entry name" value="Rev_trsase/Diguanyl_cyclase"/>
</dbReference>
<dbReference type="SUPFAM" id="SSF141868">
    <property type="entry name" value="EAL domain-like"/>
    <property type="match status" value="1"/>
</dbReference>
<dbReference type="SMART" id="SM00267">
    <property type="entry name" value="GGDEF"/>
    <property type="match status" value="1"/>
</dbReference>